<comment type="caution">
    <text evidence="2">The sequence shown here is derived from an EMBL/GenBank/DDBJ whole genome shotgun (WGS) entry which is preliminary data.</text>
</comment>
<feature type="region of interest" description="Disordered" evidence="1">
    <location>
        <begin position="414"/>
        <end position="443"/>
    </location>
</feature>
<feature type="region of interest" description="Disordered" evidence="1">
    <location>
        <begin position="115"/>
        <end position="149"/>
    </location>
</feature>
<dbReference type="EMBL" id="CAVMBE010000055">
    <property type="protein sequence ID" value="CAK4031894.1"/>
    <property type="molecule type" value="Genomic_DNA"/>
</dbReference>
<dbReference type="InterPro" id="IPR012677">
    <property type="entry name" value="Nucleotide-bd_a/b_plait_sf"/>
</dbReference>
<feature type="compositionally biased region" description="Acidic residues" evidence="1">
    <location>
        <begin position="429"/>
        <end position="441"/>
    </location>
</feature>
<keyword evidence="3" id="KW-1185">Reference proteome</keyword>
<sequence>MVSSMEKVTVDKSYFDALLRRADFVRSSSSFPLLLCGVVQGANIAMKHTSAQLLGRPDPASVTISRVEYDNLLRNAREFEMLKNALFDGGLTPETLAQLIAGASVNEPRRDSLNAWADDFDDTQPPYNGQSQSPCPTAGPSGLRNEASWRAGNSHSASNYYGHANGNDHHPANTNLRVPGARYVSNGVTPSSVPDIDDASSFVDDAGTEPPQNNAATLRTLYFCGFPARTTYRDLLSVIKGGKLLSVNLRSERSATVSFLDAAPDYLAWVTRNDIYLHAKRVDVRWADRQFSPNGHVSNKIANGATRNILIRSALDKGLTEASIREDMEHIHNLVIIDVTFKNGNAYVSTNSVHNALFARTCMMSRNTYKGCKIEFYPDECDVPLPARAQLPKPIPREPTKKHISLVNRFGMLDIDGSDSGEENRDPDDQIGDSDEDDDDTVNIKARHGVRLDFLDSESTA</sequence>
<dbReference type="InterPro" id="IPR035979">
    <property type="entry name" value="RBD_domain_sf"/>
</dbReference>
<reference evidence="2" key="1">
    <citation type="submission" date="2023-11" db="EMBL/GenBank/DDBJ databases">
        <authorList>
            <person name="Alioto T."/>
            <person name="Alioto T."/>
            <person name="Gomez Garrido J."/>
        </authorList>
    </citation>
    <scope>NUCLEOTIDE SEQUENCE</scope>
</reference>
<evidence type="ECO:0000256" key="1">
    <source>
        <dbReference type="SAM" id="MobiDB-lite"/>
    </source>
</evidence>
<name>A0AAI8Z3R0_9PEZI</name>
<dbReference type="Proteomes" id="UP001296104">
    <property type="component" value="Unassembled WGS sequence"/>
</dbReference>
<gene>
    <name evidence="2" type="ORF">LECACI_7A007052</name>
</gene>
<feature type="compositionally biased region" description="Polar residues" evidence="1">
    <location>
        <begin position="125"/>
        <end position="135"/>
    </location>
</feature>
<evidence type="ECO:0000313" key="2">
    <source>
        <dbReference type="EMBL" id="CAK4031894.1"/>
    </source>
</evidence>
<dbReference type="Gene3D" id="3.30.70.330">
    <property type="match status" value="1"/>
</dbReference>
<proteinExistence type="predicted"/>
<dbReference type="CDD" id="cd12261">
    <property type="entry name" value="RRM1_3_MRN1"/>
    <property type="match status" value="1"/>
</dbReference>
<accession>A0AAI8Z3R0</accession>
<organism evidence="2 3">
    <name type="scientific">Lecanosticta acicola</name>
    <dbReference type="NCBI Taxonomy" id="111012"/>
    <lineage>
        <taxon>Eukaryota</taxon>
        <taxon>Fungi</taxon>
        <taxon>Dikarya</taxon>
        <taxon>Ascomycota</taxon>
        <taxon>Pezizomycotina</taxon>
        <taxon>Dothideomycetes</taxon>
        <taxon>Dothideomycetidae</taxon>
        <taxon>Mycosphaerellales</taxon>
        <taxon>Mycosphaerellaceae</taxon>
        <taxon>Lecanosticta</taxon>
    </lineage>
</organism>
<dbReference type="AlphaFoldDB" id="A0AAI8Z3R0"/>
<dbReference type="GO" id="GO:0003676">
    <property type="term" value="F:nucleic acid binding"/>
    <property type="evidence" value="ECO:0007669"/>
    <property type="project" value="InterPro"/>
</dbReference>
<dbReference type="SUPFAM" id="SSF54928">
    <property type="entry name" value="RNA-binding domain, RBD"/>
    <property type="match status" value="1"/>
</dbReference>
<evidence type="ECO:0008006" key="4">
    <source>
        <dbReference type="Google" id="ProtNLM"/>
    </source>
</evidence>
<protein>
    <recommendedName>
        <fullName evidence="4">RRM domain-containing protein</fullName>
    </recommendedName>
</protein>
<evidence type="ECO:0000313" key="3">
    <source>
        <dbReference type="Proteomes" id="UP001296104"/>
    </source>
</evidence>